<sequence length="320" mass="36771">MPVNILVFPGNARAKSKILSYLDSQSSLRLREVCKSARILANLSIVLNQTTIVRSFECAMRQVYDNRLYAVMTIYFENRGKCVLWKSVLNRIIKGLQVSDFYMTEACSSLHATMRPEHVEHFFAYMKPLIGRTEFQDLSLSRCSNEIIRICSKFVIGKSISKICITCIEYISKDFNSYLHLLRDCKTDHLSFFPQLINRECIEWLSQISNLVKVLAIKVSGSSTTDISPLAIVRALCLEKSKCSEIHLTFYSQIYLSFSAIQIMLKLFHSSNKKIHISSIFKGDHIDLQVGLYQLKSFNIQMRTDVARYIIIKSLQAEFV</sequence>
<evidence type="ECO:0000313" key="1">
    <source>
        <dbReference type="EnsemblMetazoa" id="PPA42575.1"/>
    </source>
</evidence>
<dbReference type="AlphaFoldDB" id="A0A2A6BXC3"/>
<reference evidence="2" key="1">
    <citation type="journal article" date="2008" name="Nat. Genet.">
        <title>The Pristionchus pacificus genome provides a unique perspective on nematode lifestyle and parasitism.</title>
        <authorList>
            <person name="Dieterich C."/>
            <person name="Clifton S.W."/>
            <person name="Schuster L.N."/>
            <person name="Chinwalla A."/>
            <person name="Delehaunty K."/>
            <person name="Dinkelacker I."/>
            <person name="Fulton L."/>
            <person name="Fulton R."/>
            <person name="Godfrey J."/>
            <person name="Minx P."/>
            <person name="Mitreva M."/>
            <person name="Roeseler W."/>
            <person name="Tian H."/>
            <person name="Witte H."/>
            <person name="Yang S.P."/>
            <person name="Wilson R.K."/>
            <person name="Sommer R.J."/>
        </authorList>
    </citation>
    <scope>NUCLEOTIDE SEQUENCE [LARGE SCALE GENOMIC DNA]</scope>
    <source>
        <strain evidence="2">PS312</strain>
    </source>
</reference>
<organism evidence="1 2">
    <name type="scientific">Pristionchus pacificus</name>
    <name type="common">Parasitic nematode worm</name>
    <dbReference type="NCBI Taxonomy" id="54126"/>
    <lineage>
        <taxon>Eukaryota</taxon>
        <taxon>Metazoa</taxon>
        <taxon>Ecdysozoa</taxon>
        <taxon>Nematoda</taxon>
        <taxon>Chromadorea</taxon>
        <taxon>Rhabditida</taxon>
        <taxon>Rhabditina</taxon>
        <taxon>Diplogasteromorpha</taxon>
        <taxon>Diplogasteroidea</taxon>
        <taxon>Neodiplogasteridae</taxon>
        <taxon>Pristionchus</taxon>
    </lineage>
</organism>
<accession>A0A2A6BXC3</accession>
<protein>
    <submittedName>
        <fullName evidence="1">Uncharacterized protein</fullName>
    </submittedName>
</protein>
<accession>A0A8R1UX83</accession>
<proteinExistence type="predicted"/>
<dbReference type="Proteomes" id="UP000005239">
    <property type="component" value="Unassembled WGS sequence"/>
</dbReference>
<evidence type="ECO:0000313" key="2">
    <source>
        <dbReference type="Proteomes" id="UP000005239"/>
    </source>
</evidence>
<keyword evidence="2" id="KW-1185">Reference proteome</keyword>
<name>A0A2A6BXC3_PRIPA</name>
<dbReference type="EnsemblMetazoa" id="PPA42575.1">
    <property type="protein sequence ID" value="PPA42575.1"/>
    <property type="gene ID" value="WBGene00280944"/>
</dbReference>
<reference evidence="1" key="2">
    <citation type="submission" date="2022-06" db="UniProtKB">
        <authorList>
            <consortium name="EnsemblMetazoa"/>
        </authorList>
    </citation>
    <scope>IDENTIFICATION</scope>
    <source>
        <strain evidence="1">PS312</strain>
    </source>
</reference>
<gene>
    <name evidence="1" type="primary">WBGene00280944</name>
</gene>